<gene>
    <name evidence="4" type="ORF">FGU71_08735</name>
</gene>
<name>A0A547PCR3_9SPHN</name>
<feature type="signal peptide" evidence="2">
    <location>
        <begin position="1"/>
        <end position="23"/>
    </location>
</feature>
<proteinExistence type="predicted"/>
<feature type="region of interest" description="Disordered" evidence="1">
    <location>
        <begin position="26"/>
        <end position="72"/>
    </location>
</feature>
<feature type="compositionally biased region" description="Gly residues" evidence="1">
    <location>
        <begin position="40"/>
        <end position="56"/>
    </location>
</feature>
<dbReference type="RefSeq" id="WP_142788204.1">
    <property type="nucleotide sequence ID" value="NZ_VHJK01000001.1"/>
</dbReference>
<evidence type="ECO:0000256" key="2">
    <source>
        <dbReference type="SAM" id="SignalP"/>
    </source>
</evidence>
<dbReference type="OrthoDB" id="7529687at2"/>
<dbReference type="Pfam" id="PF01298">
    <property type="entry name" value="TbpB_B_D"/>
    <property type="match status" value="2"/>
</dbReference>
<dbReference type="EMBL" id="VHJK01000001">
    <property type="protein sequence ID" value="TRD11931.1"/>
    <property type="molecule type" value="Genomic_DNA"/>
</dbReference>
<feature type="chain" id="PRO_5022027422" evidence="2">
    <location>
        <begin position="24"/>
        <end position="849"/>
    </location>
</feature>
<accession>A0A547PCR3</accession>
<organism evidence="4 5">
    <name type="scientific">Erythrobacter insulae</name>
    <dbReference type="NCBI Taxonomy" id="2584124"/>
    <lineage>
        <taxon>Bacteria</taxon>
        <taxon>Pseudomonadati</taxon>
        <taxon>Pseudomonadota</taxon>
        <taxon>Alphaproteobacteria</taxon>
        <taxon>Sphingomonadales</taxon>
        <taxon>Erythrobacteraceae</taxon>
        <taxon>Erythrobacter/Porphyrobacter group</taxon>
        <taxon>Erythrobacter</taxon>
    </lineage>
</organism>
<evidence type="ECO:0000313" key="4">
    <source>
        <dbReference type="EMBL" id="TRD11931.1"/>
    </source>
</evidence>
<reference evidence="4 5" key="1">
    <citation type="submission" date="2019-06" db="EMBL/GenBank/DDBJ databases">
        <title>Erythrobacter insulae sp. nov., isolated from a tidal flat.</title>
        <authorList>
            <person name="Yoon J.-H."/>
        </authorList>
    </citation>
    <scope>NUCLEOTIDE SEQUENCE [LARGE SCALE GENOMIC DNA]</scope>
    <source>
        <strain evidence="4 5">JBTF-M21</strain>
    </source>
</reference>
<dbReference type="SUPFAM" id="SSF56925">
    <property type="entry name" value="OMPA-like"/>
    <property type="match status" value="3"/>
</dbReference>
<evidence type="ECO:0000259" key="3">
    <source>
        <dbReference type="Pfam" id="PF01298"/>
    </source>
</evidence>
<dbReference type="Proteomes" id="UP000316343">
    <property type="component" value="Unassembled WGS sequence"/>
</dbReference>
<dbReference type="InterPro" id="IPR001677">
    <property type="entry name" value="TbpB_B_D"/>
</dbReference>
<keyword evidence="2" id="KW-0732">Signal</keyword>
<dbReference type="InterPro" id="IPR011250">
    <property type="entry name" value="OMP/PagP_B-barrel"/>
</dbReference>
<dbReference type="Gene3D" id="2.40.160.90">
    <property type="match status" value="3"/>
</dbReference>
<comment type="caution">
    <text evidence="4">The sequence shown here is derived from an EMBL/GenBank/DDBJ whole genome shotgun (WGS) entry which is preliminary data.</text>
</comment>
<evidence type="ECO:0000313" key="5">
    <source>
        <dbReference type="Proteomes" id="UP000316343"/>
    </source>
</evidence>
<feature type="domain" description="Transferrin-binding protein B C-lobe/N-lobe beta-barrel" evidence="3">
    <location>
        <begin position="725"/>
        <end position="827"/>
    </location>
</feature>
<dbReference type="PROSITE" id="PS51257">
    <property type="entry name" value="PROKAR_LIPOPROTEIN"/>
    <property type="match status" value="1"/>
</dbReference>
<dbReference type="AlphaFoldDB" id="A0A547PCR3"/>
<evidence type="ECO:0000256" key="1">
    <source>
        <dbReference type="SAM" id="MobiDB-lite"/>
    </source>
</evidence>
<feature type="domain" description="Transferrin-binding protein B C-lobe/N-lobe beta-barrel" evidence="3">
    <location>
        <begin position="539"/>
        <end position="589"/>
    </location>
</feature>
<keyword evidence="5" id="KW-1185">Reference proteome</keyword>
<protein>
    <submittedName>
        <fullName evidence="4">Transferrin-binding protein-like solute binding protein</fullName>
    </submittedName>
</protein>
<sequence>MKSNKFVFSSVATALAFALSACGGGGGGGVTSTPTPPPGGGGGSGGGSGGGGGGGTPAPTPPPSNANGDLTGTLLSETFTNVAASASLSANSTSVTVSEGAITATIVYDADTQSYTLETPGGSITFAPTDIDDSQSNSGAVVYSITNGDTTNTLTLTRPGTSGALTFQYVGSAFWQSTTVGTTTGSGRIESIVYGVETPDGGVPSTGSADYAIDLIGAVTVGENVSGLAGIGTASVDFVSGNMIIVGQLTLAPFLGSDSSFSGVASLSSSSGAFSGTFRLNDFGQFDGDIAGRLFGPNAEEIGGAFSLSNIGADRVATGTIMGRQDNTPPNTQFNDDEPLLDNSQTFTATETVLSFNAVDRSGQPGFLNFDSIGTAQSQLSIRYDANSERFLFSGDGVEGLLDPVFGFQNLGPRTRASISSSRLTYVNASGWKLSDPDNLSPTSRHSFFVYGFETPVGDLPTTGSAGYTLNFSGSGVDPDYNADLLIDGTGVLIADFETGVLDLSGGLNIRENIFLSGVPSFQTVANLTGSGMIASGVNSFSGTLSFDSLGNYTGTFDGSFFGPAAEETGGTFTAADDNGQIVGSFIGEQDDTLTGGQTLAGATEPVDAYALFTTGGSLPRGDDVRFDPATGTYEIVVNPDSQQEFSLALSTANLDQAQSNDTFSVYTRPGEPGVIDRILTPGDANSAIALTYTSFAQIGLQTSPRGLESQTMGVFGIQTPSAALPKAGSGTYDGVVFAIGEVAPTGYRGEINGTSELIADFSAGTLGLTFNLTQADAMNTVIGTYLFDGTIATNGFFGGARQGEGFVGSLNGAFFGPNAQEFGAAFDIIDDVPAGRTFIEGVTVGKRR</sequence>